<keyword evidence="1" id="KW-0732">Signal</keyword>
<dbReference type="EMBL" id="CP049811">
    <property type="protein sequence ID" value="QIK39384.1"/>
    <property type="molecule type" value="Genomic_DNA"/>
</dbReference>
<feature type="chain" id="PRO_5026357032" evidence="1">
    <location>
        <begin position="22"/>
        <end position="133"/>
    </location>
</feature>
<proteinExistence type="predicted"/>
<reference evidence="2 3" key="1">
    <citation type="submission" date="2020-03" db="EMBL/GenBank/DDBJ databases">
        <title>Complete genome sequence of Monaibacterium sp. ALG8 with diverse plasmids.</title>
        <authorList>
            <person name="Sun C."/>
        </authorList>
    </citation>
    <scope>NUCLEOTIDE SEQUENCE [LARGE SCALE GENOMIC DNA]</scope>
    <source>
        <strain evidence="2 3">ALG8</strain>
    </source>
</reference>
<evidence type="ECO:0000313" key="3">
    <source>
        <dbReference type="Proteomes" id="UP000500791"/>
    </source>
</evidence>
<dbReference type="InterPro" id="IPR032347">
    <property type="entry name" value="DUF4864"/>
</dbReference>
<sequence length="133" mass="14747">MRILLRLIVVLALMLPGAARADEAAVRDVIAQQIDAFQRDDFDAAFAHASPMIQNMFGTADGFGAMIREGYPMVWRPASIRFSLLRQEGERFFQQVVLGGDTRSYVAEYEVVQVDGIWRINGVQLLPESGTGA</sequence>
<protein>
    <submittedName>
        <fullName evidence="2">DUF4864 domain-containing protein</fullName>
    </submittedName>
</protein>
<organism evidence="2 3">
    <name type="scientific">Pontivivens nitratireducens</name>
    <dbReference type="NCBI Taxonomy" id="2758038"/>
    <lineage>
        <taxon>Bacteria</taxon>
        <taxon>Pseudomonadati</taxon>
        <taxon>Pseudomonadota</taxon>
        <taxon>Alphaproteobacteria</taxon>
        <taxon>Rhodobacterales</taxon>
        <taxon>Paracoccaceae</taxon>
        <taxon>Pontivivens</taxon>
    </lineage>
</organism>
<feature type="signal peptide" evidence="1">
    <location>
        <begin position="1"/>
        <end position="21"/>
    </location>
</feature>
<dbReference type="RefSeq" id="WP_166187444.1">
    <property type="nucleotide sequence ID" value="NZ_CP049811.1"/>
</dbReference>
<dbReference type="InterPro" id="IPR032710">
    <property type="entry name" value="NTF2-like_dom_sf"/>
</dbReference>
<dbReference type="SUPFAM" id="SSF54427">
    <property type="entry name" value="NTF2-like"/>
    <property type="match status" value="1"/>
</dbReference>
<gene>
    <name evidence="2" type="ORF">G8E03_00595</name>
</gene>
<evidence type="ECO:0000313" key="2">
    <source>
        <dbReference type="EMBL" id="QIK39384.1"/>
    </source>
</evidence>
<dbReference type="AlphaFoldDB" id="A0A6G7VHB7"/>
<accession>A0A6G7VHB7</accession>
<dbReference type="Proteomes" id="UP000500791">
    <property type="component" value="Chromosome"/>
</dbReference>
<evidence type="ECO:0000256" key="1">
    <source>
        <dbReference type="SAM" id="SignalP"/>
    </source>
</evidence>
<dbReference type="KEGG" id="mon:G8E03_00595"/>
<keyword evidence="3" id="KW-1185">Reference proteome</keyword>
<name>A0A6G7VHB7_9RHOB</name>
<dbReference type="Pfam" id="PF16156">
    <property type="entry name" value="DUF4864"/>
    <property type="match status" value="1"/>
</dbReference>